<dbReference type="GO" id="GO:0003677">
    <property type="term" value="F:DNA binding"/>
    <property type="evidence" value="ECO:0007669"/>
    <property type="project" value="UniProtKB-KW"/>
</dbReference>
<gene>
    <name evidence="2" type="ORF">SAMN05443248_5081</name>
</gene>
<dbReference type="Pfam" id="PF09836">
    <property type="entry name" value="DUF2063"/>
    <property type="match status" value="1"/>
</dbReference>
<protein>
    <submittedName>
        <fullName evidence="2">Putative DNA-binding domain-containing protein</fullName>
    </submittedName>
</protein>
<dbReference type="Proteomes" id="UP000189796">
    <property type="component" value="Chromosome I"/>
</dbReference>
<feature type="domain" description="Putative DNA-binding" evidence="1">
    <location>
        <begin position="5"/>
        <end position="96"/>
    </location>
</feature>
<dbReference type="EMBL" id="LT670817">
    <property type="protein sequence ID" value="SHH51908.1"/>
    <property type="molecule type" value="Genomic_DNA"/>
</dbReference>
<keyword evidence="2" id="KW-0238">DNA-binding</keyword>
<proteinExistence type="predicted"/>
<evidence type="ECO:0000259" key="1">
    <source>
        <dbReference type="Pfam" id="PF09836"/>
    </source>
</evidence>
<accession>A0A1M5TMJ4</accession>
<dbReference type="InterPro" id="IPR044922">
    <property type="entry name" value="DUF2063_N_sf"/>
</dbReference>
<sequence length="258" mass="27693">MLARFETSFADALLNADRPVPFGITAHNAAVPTRRFAVYRNNVVVGLGKALKSRFPMVEKIVGEEFFAAMALVFMKEQPPRSPQLATYGDVFPAFIAAFEPARELPYLADVARLEAARTRSYHAADATPVGAGHFAALNTHAVGGIRVGMHPSTEIVRSPYPIVTIWAMSSGEQELAPIENWRGEDALVSRPYLEVEVRALPPGGAAFLLALAAGWPLGEAAEAALADDPNFDLTGNLAGLIGSGLVRDIVVPEPKKY</sequence>
<reference evidence="2 3" key="1">
    <citation type="submission" date="2016-11" db="EMBL/GenBank/DDBJ databases">
        <authorList>
            <person name="Jaros S."/>
            <person name="Januszkiewicz K."/>
            <person name="Wedrychowicz H."/>
        </authorList>
    </citation>
    <scope>NUCLEOTIDE SEQUENCE [LARGE SCALE GENOMIC DNA]</scope>
    <source>
        <strain evidence="2 3">GAS138</strain>
    </source>
</reference>
<dbReference type="Gene3D" id="1.10.150.690">
    <property type="entry name" value="DUF2063"/>
    <property type="match status" value="1"/>
</dbReference>
<name>A0A1M5TMJ4_9BRAD</name>
<dbReference type="AlphaFoldDB" id="A0A1M5TMJ4"/>
<evidence type="ECO:0000313" key="2">
    <source>
        <dbReference type="EMBL" id="SHH51908.1"/>
    </source>
</evidence>
<dbReference type="InterPro" id="IPR018640">
    <property type="entry name" value="DUF2063"/>
</dbReference>
<dbReference type="OrthoDB" id="4146344at2"/>
<evidence type="ECO:0000313" key="3">
    <source>
        <dbReference type="Proteomes" id="UP000189796"/>
    </source>
</evidence>
<organism evidence="2 3">
    <name type="scientific">Bradyrhizobium erythrophlei</name>
    <dbReference type="NCBI Taxonomy" id="1437360"/>
    <lineage>
        <taxon>Bacteria</taxon>
        <taxon>Pseudomonadati</taxon>
        <taxon>Pseudomonadota</taxon>
        <taxon>Alphaproteobacteria</taxon>
        <taxon>Hyphomicrobiales</taxon>
        <taxon>Nitrobacteraceae</taxon>
        <taxon>Bradyrhizobium</taxon>
    </lineage>
</organism>